<feature type="compositionally biased region" description="Polar residues" evidence="1">
    <location>
        <begin position="1"/>
        <end position="14"/>
    </location>
</feature>
<protein>
    <submittedName>
        <fullName evidence="2">Uncharacterized protein</fullName>
    </submittedName>
</protein>
<evidence type="ECO:0000313" key="2">
    <source>
        <dbReference type="EMBL" id="CEK52384.1"/>
    </source>
</evidence>
<sequence length="69" mass="7322">TGNRGRGQSSSINETDSDTEIALPSTRGGRGSQRGRRARGTKTPVVESHGMKSYLTTPGSASVKDRWSS</sequence>
<dbReference type="EMBL" id="HACG01005519">
    <property type="protein sequence ID" value="CEK52384.1"/>
    <property type="molecule type" value="Transcribed_RNA"/>
</dbReference>
<organism evidence="2">
    <name type="scientific">Arion vulgaris</name>
    <dbReference type="NCBI Taxonomy" id="1028688"/>
    <lineage>
        <taxon>Eukaryota</taxon>
        <taxon>Metazoa</taxon>
        <taxon>Spiralia</taxon>
        <taxon>Lophotrochozoa</taxon>
        <taxon>Mollusca</taxon>
        <taxon>Gastropoda</taxon>
        <taxon>Heterobranchia</taxon>
        <taxon>Euthyneura</taxon>
        <taxon>Panpulmonata</taxon>
        <taxon>Eupulmonata</taxon>
        <taxon>Stylommatophora</taxon>
        <taxon>Helicina</taxon>
        <taxon>Arionoidea</taxon>
        <taxon>Arionidae</taxon>
        <taxon>Arion</taxon>
    </lineage>
</organism>
<gene>
    <name evidence="2" type="primary">ORF16568</name>
</gene>
<feature type="non-terminal residue" evidence="2">
    <location>
        <position position="69"/>
    </location>
</feature>
<proteinExistence type="predicted"/>
<accession>A0A0B6Y8B3</accession>
<feature type="non-terminal residue" evidence="2">
    <location>
        <position position="1"/>
    </location>
</feature>
<feature type="region of interest" description="Disordered" evidence="1">
    <location>
        <begin position="1"/>
        <end position="69"/>
    </location>
</feature>
<name>A0A0B6Y8B3_9EUPU</name>
<dbReference type="AlphaFoldDB" id="A0A0B6Y8B3"/>
<reference evidence="2" key="1">
    <citation type="submission" date="2014-12" db="EMBL/GenBank/DDBJ databases">
        <title>Insight into the proteome of Arion vulgaris.</title>
        <authorList>
            <person name="Aradska J."/>
            <person name="Bulat T."/>
            <person name="Smidak R."/>
            <person name="Sarate P."/>
            <person name="Gangsoo J."/>
            <person name="Sialana F."/>
            <person name="Bilban M."/>
            <person name="Lubec G."/>
        </authorList>
    </citation>
    <scope>NUCLEOTIDE SEQUENCE</scope>
    <source>
        <tissue evidence="2">Skin</tissue>
    </source>
</reference>
<evidence type="ECO:0000256" key="1">
    <source>
        <dbReference type="SAM" id="MobiDB-lite"/>
    </source>
</evidence>